<dbReference type="Proteomes" id="UP000025227">
    <property type="component" value="Unplaced"/>
</dbReference>
<protein>
    <submittedName>
        <fullName evidence="3">Transposase</fullName>
    </submittedName>
</protein>
<reference evidence="3" key="1">
    <citation type="submission" date="2020-12" db="UniProtKB">
        <authorList>
            <consortium name="WormBaseParasite"/>
        </authorList>
    </citation>
    <scope>IDENTIFICATION</scope>
    <source>
        <strain evidence="3">MHco3</strain>
    </source>
</reference>
<feature type="region of interest" description="Disordered" evidence="1">
    <location>
        <begin position="63"/>
        <end position="100"/>
    </location>
</feature>
<evidence type="ECO:0000313" key="3">
    <source>
        <dbReference type="WBParaSite" id="HCON_00143210-00001"/>
    </source>
</evidence>
<accession>A0A7I4YUC7</accession>
<name>A0A7I4YUC7_HAECO</name>
<evidence type="ECO:0000313" key="2">
    <source>
        <dbReference type="Proteomes" id="UP000025227"/>
    </source>
</evidence>
<sequence>MVAETGSESSAKKQLKHRTPIRLSQGFVPVVADWMGFFDGATKRLGCTRRFVADQRQCIRPINMAKRRSAVPNAMPSQGNSRTHSVRMQPLAYKSHVGKT</sequence>
<organism evidence="2 3">
    <name type="scientific">Haemonchus contortus</name>
    <name type="common">Barber pole worm</name>
    <dbReference type="NCBI Taxonomy" id="6289"/>
    <lineage>
        <taxon>Eukaryota</taxon>
        <taxon>Metazoa</taxon>
        <taxon>Ecdysozoa</taxon>
        <taxon>Nematoda</taxon>
        <taxon>Chromadorea</taxon>
        <taxon>Rhabditida</taxon>
        <taxon>Rhabditina</taxon>
        <taxon>Rhabditomorpha</taxon>
        <taxon>Strongyloidea</taxon>
        <taxon>Trichostrongylidae</taxon>
        <taxon>Haemonchus</taxon>
    </lineage>
</organism>
<dbReference type="AlphaFoldDB" id="A0A7I4YUC7"/>
<dbReference type="WBParaSite" id="HCON_00143210-00001">
    <property type="protein sequence ID" value="HCON_00143210-00001"/>
    <property type="gene ID" value="HCON_00143210"/>
</dbReference>
<proteinExistence type="predicted"/>
<keyword evidence="2" id="KW-1185">Reference proteome</keyword>
<evidence type="ECO:0000256" key="1">
    <source>
        <dbReference type="SAM" id="MobiDB-lite"/>
    </source>
</evidence>